<evidence type="ECO:0000256" key="2">
    <source>
        <dbReference type="SAM" id="SignalP"/>
    </source>
</evidence>
<dbReference type="AlphaFoldDB" id="A0A2K8UDQ2"/>
<feature type="compositionally biased region" description="Low complexity" evidence="1">
    <location>
        <begin position="127"/>
        <end position="142"/>
    </location>
</feature>
<sequence>MAHQARTRIWLALALLPALAPAATAAPGFCVEDSDDALWIDCERERSGVTGRAFVLCRRAPAKELIDRRAPRPVLIEVTDIARELSPGSGDCPAPRATRASGSAPDKDGLPRTDGDGADADGQVTDAAAPGAPAAGRPAGATPAPPGPAPSAARPVPETTHGR</sequence>
<feature type="compositionally biased region" description="Basic and acidic residues" evidence="1">
    <location>
        <begin position="105"/>
        <end position="115"/>
    </location>
</feature>
<name>A0A2K8UDQ2_9GAMM</name>
<organism evidence="3 4">
    <name type="scientific">Candidatus Thiodictyon syntrophicum</name>
    <dbReference type="NCBI Taxonomy" id="1166950"/>
    <lineage>
        <taxon>Bacteria</taxon>
        <taxon>Pseudomonadati</taxon>
        <taxon>Pseudomonadota</taxon>
        <taxon>Gammaproteobacteria</taxon>
        <taxon>Chromatiales</taxon>
        <taxon>Chromatiaceae</taxon>
        <taxon>Thiodictyon</taxon>
    </lineage>
</organism>
<evidence type="ECO:0000313" key="3">
    <source>
        <dbReference type="EMBL" id="AUB83607.1"/>
    </source>
</evidence>
<dbReference type="Proteomes" id="UP000232638">
    <property type="component" value="Chromosome"/>
</dbReference>
<reference evidence="3 4" key="1">
    <citation type="submission" date="2017-03" db="EMBL/GenBank/DDBJ databases">
        <title>Complete genome sequence of Candidatus 'Thiodictyon syntrophicum' sp. nov. strain Cad16T, a photolithoautotroph purple sulfur bacterium isolated from an alpine meromictic lake.</title>
        <authorList>
            <person name="Luedin S.M."/>
            <person name="Pothier J.F."/>
            <person name="Danza F."/>
            <person name="Storelli N."/>
            <person name="Wittwer M."/>
            <person name="Tonolla M."/>
        </authorList>
    </citation>
    <scope>NUCLEOTIDE SEQUENCE [LARGE SCALE GENOMIC DNA]</scope>
    <source>
        <strain evidence="3 4">Cad16T</strain>
    </source>
</reference>
<protein>
    <submittedName>
        <fullName evidence="3">Uncharacterized protein</fullName>
    </submittedName>
</protein>
<feature type="chain" id="PRO_5014959740" evidence="2">
    <location>
        <begin position="26"/>
        <end position="163"/>
    </location>
</feature>
<dbReference type="RefSeq" id="WP_100921292.1">
    <property type="nucleotide sequence ID" value="NZ_CP020370.1"/>
</dbReference>
<evidence type="ECO:0000313" key="4">
    <source>
        <dbReference type="Proteomes" id="UP000232638"/>
    </source>
</evidence>
<feature type="signal peptide" evidence="2">
    <location>
        <begin position="1"/>
        <end position="25"/>
    </location>
</feature>
<gene>
    <name evidence="3" type="ORF">THSYN_23425</name>
</gene>
<evidence type="ECO:0000256" key="1">
    <source>
        <dbReference type="SAM" id="MobiDB-lite"/>
    </source>
</evidence>
<accession>A0A2K8UDQ2</accession>
<dbReference type="KEGG" id="tsy:THSYN_23425"/>
<proteinExistence type="predicted"/>
<keyword evidence="4" id="KW-1185">Reference proteome</keyword>
<dbReference type="EMBL" id="CP020370">
    <property type="protein sequence ID" value="AUB83607.1"/>
    <property type="molecule type" value="Genomic_DNA"/>
</dbReference>
<keyword evidence="2" id="KW-0732">Signal</keyword>
<feature type="region of interest" description="Disordered" evidence="1">
    <location>
        <begin position="82"/>
        <end position="163"/>
    </location>
</feature>